<evidence type="ECO:0000259" key="1">
    <source>
        <dbReference type="Pfam" id="PF04002"/>
    </source>
</evidence>
<dbReference type="RefSeq" id="WP_264880305.1">
    <property type="nucleotide sequence ID" value="NZ_JAPDOB010000001.1"/>
</dbReference>
<feature type="domain" description="RadC-like JAB" evidence="1">
    <location>
        <begin position="45"/>
        <end position="136"/>
    </location>
</feature>
<organism evidence="2 3">
    <name type="scientific">Sphingomonas arvum</name>
    <dbReference type="NCBI Taxonomy" id="2992113"/>
    <lineage>
        <taxon>Bacteria</taxon>
        <taxon>Pseudomonadati</taxon>
        <taxon>Pseudomonadota</taxon>
        <taxon>Alphaproteobacteria</taxon>
        <taxon>Sphingomonadales</taxon>
        <taxon>Sphingomonadaceae</taxon>
        <taxon>Sphingomonas</taxon>
    </lineage>
</organism>
<dbReference type="Pfam" id="PF04002">
    <property type="entry name" value="RadC"/>
    <property type="match status" value="1"/>
</dbReference>
<keyword evidence="3" id="KW-1185">Reference proteome</keyword>
<dbReference type="Proteomes" id="UP001526246">
    <property type="component" value="Unassembled WGS sequence"/>
</dbReference>
<comment type="caution">
    <text evidence="2">The sequence shown here is derived from an EMBL/GenBank/DDBJ whole genome shotgun (WGS) entry which is preliminary data.</text>
</comment>
<evidence type="ECO:0000313" key="3">
    <source>
        <dbReference type="Proteomes" id="UP001526246"/>
    </source>
</evidence>
<evidence type="ECO:0000313" key="2">
    <source>
        <dbReference type="EMBL" id="MCW3796508.1"/>
    </source>
</evidence>
<dbReference type="InterPro" id="IPR025657">
    <property type="entry name" value="RadC_JAB"/>
</dbReference>
<protein>
    <recommendedName>
        <fullName evidence="1">RadC-like JAB domain-containing protein</fullName>
    </recommendedName>
</protein>
<dbReference type="EMBL" id="JAPDOB010000001">
    <property type="protein sequence ID" value="MCW3796508.1"/>
    <property type="molecule type" value="Genomic_DNA"/>
</dbReference>
<accession>A0ABT3JBR4</accession>
<name>A0ABT3JBR4_9SPHN</name>
<proteinExistence type="predicted"/>
<reference evidence="2 3" key="1">
    <citation type="submission" date="2022-10" db="EMBL/GenBank/DDBJ databases">
        <title>Sphingomonas sp.</title>
        <authorList>
            <person name="Jin C."/>
        </authorList>
    </citation>
    <scope>NUCLEOTIDE SEQUENCE [LARGE SCALE GENOMIC DNA]</scope>
    <source>
        <strain evidence="2 3">BN140010</strain>
    </source>
</reference>
<gene>
    <name evidence="2" type="ORF">OMW55_01615</name>
</gene>
<dbReference type="Gene3D" id="3.40.140.10">
    <property type="entry name" value="Cytidine Deaminase, domain 2"/>
    <property type="match status" value="1"/>
</dbReference>
<sequence>MEAEDHHVRRSDRSTARSPAEVLNYRAVLNSRKKVADFVRNFPVTGSYLRVLFVDGDCGLIDSALLASSDHGVLAIDGRKVLEDAYLIGASAFILVRGLKSPTARLPMREIDMAKSLRALSESVNVFLLDYIVIDGSGEKGLFAVRDADRFQND</sequence>